<accession>A0A1X7A7R4</accession>
<reference evidence="3 4" key="1">
    <citation type="submission" date="2017-03" db="EMBL/GenBank/DDBJ databases">
        <authorList>
            <person name="Afonso C.L."/>
            <person name="Miller P.J."/>
            <person name="Scott M.A."/>
            <person name="Spackman E."/>
            <person name="Goraichik I."/>
            <person name="Dimitrov K.M."/>
            <person name="Suarez D.L."/>
            <person name="Swayne D.E."/>
        </authorList>
    </citation>
    <scope>NUCLEOTIDE SEQUENCE [LARGE SCALE GENOMIC DNA]</scope>
    <source>
        <strain evidence="3 4">CECT 7450</strain>
    </source>
</reference>
<evidence type="ECO:0000313" key="4">
    <source>
        <dbReference type="Proteomes" id="UP000193061"/>
    </source>
</evidence>
<sequence length="416" mass="45343">MSTSLKIVVIGAGICGLSSAIWLQRSGHQVTLIDREGPGAGASYGNAGLMAQWAFIPVNTPGLIKDSIKYLTDPSSPLFMQWGQVPRLAPWLWQFVKRANAKDARYTAQALIDIIADGGDQHRALTRATQAEEMITSSDFVYAYASRKDFDKDNFGWGIRREAGFVPEMIEGAAVQEFDPMLGPSIQCLARLKTQGHILDPGGYMHALADILRAEGGQVAQAEAKDFTLHDGKISSVETDQGGFPCDHAVLTTGIWSKALMKKLGFKVMLETERGHHLHLKNPSQIPRCPMILGKGKFGVTPMSTGLRCAGTVELGTHERGASRAPLELIRKQITKDFPNLEYDVAEEWVGYRPSTPDSLPLIGEIGKTGVYAGFGHQHIGLTAGPKTGRLIADLISGRKPNIDLSPFDANRFDRH</sequence>
<organism evidence="3 4">
    <name type="scientific">Roseovarius albus</name>
    <dbReference type="NCBI Taxonomy" id="1247867"/>
    <lineage>
        <taxon>Bacteria</taxon>
        <taxon>Pseudomonadati</taxon>
        <taxon>Pseudomonadota</taxon>
        <taxon>Alphaproteobacteria</taxon>
        <taxon>Rhodobacterales</taxon>
        <taxon>Roseobacteraceae</taxon>
        <taxon>Roseovarius</taxon>
    </lineage>
</organism>
<proteinExistence type="predicted"/>
<keyword evidence="4" id="KW-1185">Reference proteome</keyword>
<dbReference type="EC" id="1.4.99.6" evidence="3"/>
<evidence type="ECO:0000313" key="3">
    <source>
        <dbReference type="EMBL" id="SLN72267.1"/>
    </source>
</evidence>
<keyword evidence="1 3" id="KW-0560">Oxidoreductase</keyword>
<dbReference type="RefSeq" id="WP_085807688.1">
    <property type="nucleotide sequence ID" value="NZ_FWFX01000019.1"/>
</dbReference>
<dbReference type="Gene3D" id="3.50.50.60">
    <property type="entry name" value="FAD/NAD(P)-binding domain"/>
    <property type="match status" value="2"/>
</dbReference>
<dbReference type="SUPFAM" id="SSF51905">
    <property type="entry name" value="FAD/NAD(P)-binding domain"/>
    <property type="match status" value="1"/>
</dbReference>
<protein>
    <submittedName>
        <fullName evidence="3">D-amino acid dehydrogenase small subunit</fullName>
        <ecNumber evidence="3">1.4.99.6</ecNumber>
    </submittedName>
</protein>
<gene>
    <name evidence="3" type="primary">dadA_4</name>
    <name evidence="3" type="ORF">ROA7450_04017</name>
</gene>
<feature type="domain" description="FAD dependent oxidoreductase" evidence="2">
    <location>
        <begin position="6"/>
        <end position="395"/>
    </location>
</feature>
<dbReference type="Pfam" id="PF01266">
    <property type="entry name" value="DAO"/>
    <property type="match status" value="1"/>
</dbReference>
<dbReference type="PANTHER" id="PTHR13847">
    <property type="entry name" value="SARCOSINE DEHYDROGENASE-RELATED"/>
    <property type="match status" value="1"/>
</dbReference>
<dbReference type="InterPro" id="IPR036188">
    <property type="entry name" value="FAD/NAD-bd_sf"/>
</dbReference>
<dbReference type="InterPro" id="IPR006076">
    <property type="entry name" value="FAD-dep_OxRdtase"/>
</dbReference>
<dbReference type="Gene3D" id="3.30.9.10">
    <property type="entry name" value="D-Amino Acid Oxidase, subunit A, domain 2"/>
    <property type="match status" value="1"/>
</dbReference>
<dbReference type="EMBL" id="FWFX01000019">
    <property type="protein sequence ID" value="SLN72267.1"/>
    <property type="molecule type" value="Genomic_DNA"/>
</dbReference>
<dbReference type="PANTHER" id="PTHR13847:SF289">
    <property type="entry name" value="GLYCINE OXIDASE"/>
    <property type="match status" value="1"/>
</dbReference>
<evidence type="ECO:0000259" key="2">
    <source>
        <dbReference type="Pfam" id="PF01266"/>
    </source>
</evidence>
<dbReference type="OrthoDB" id="9805337at2"/>
<dbReference type="GO" id="GO:0016491">
    <property type="term" value="F:oxidoreductase activity"/>
    <property type="evidence" value="ECO:0007669"/>
    <property type="project" value="UniProtKB-KW"/>
</dbReference>
<dbReference type="SUPFAM" id="SSF54373">
    <property type="entry name" value="FAD-linked reductases, C-terminal domain"/>
    <property type="match status" value="1"/>
</dbReference>
<dbReference type="GO" id="GO:0005737">
    <property type="term" value="C:cytoplasm"/>
    <property type="evidence" value="ECO:0007669"/>
    <property type="project" value="TreeGrafter"/>
</dbReference>
<evidence type="ECO:0000256" key="1">
    <source>
        <dbReference type="ARBA" id="ARBA00023002"/>
    </source>
</evidence>
<name>A0A1X7A7R4_9RHOB</name>
<dbReference type="AlphaFoldDB" id="A0A1X7A7R4"/>
<dbReference type="Proteomes" id="UP000193061">
    <property type="component" value="Unassembled WGS sequence"/>
</dbReference>